<dbReference type="EMBL" id="JBBPBM010000067">
    <property type="protein sequence ID" value="KAK8514265.1"/>
    <property type="molecule type" value="Genomic_DNA"/>
</dbReference>
<dbReference type="SUPFAM" id="SSF57850">
    <property type="entry name" value="RING/U-box"/>
    <property type="match status" value="1"/>
</dbReference>
<proteinExistence type="predicted"/>
<evidence type="ECO:0000313" key="5">
    <source>
        <dbReference type="Proteomes" id="UP001472677"/>
    </source>
</evidence>
<protein>
    <recommendedName>
        <fullName evidence="3">RING-type domain-containing protein</fullName>
    </recommendedName>
</protein>
<evidence type="ECO:0000256" key="1">
    <source>
        <dbReference type="PROSITE-ProRule" id="PRU00175"/>
    </source>
</evidence>
<sequence length="732" mass="79315">MPPHRHDDVSILHWASDNRAEREERKKLSFSLLTINMGDEKLKNVDELQNSEEIRHQSLSSETVCCTGITGVGTVDVPLNVLSNYPSFRMGDMPLAGTDAMRSAPHLDSYQSFTVYPQLLNRGDYMPSLYSPLEKTDANSECLKTAIQDIKMDDLKPQSLENFMMRSGSREHFLRGAQDGSDMGSNDNLVDCAVQSNYPESLDGSFLTLGVGVDREVRSTYNNGALSMPLNQSHSQSGYRSSFSPDFNMAPGLSDFQTYATGLSGIEENAVGLSSLKHNFGGLPSIVQNASDSSNVSALTGSSQNVDSCTFSTHDYRFAASTISNLSSSPSKMLPIPQSQVQHPCLSSGNRNFTAGFANIDPNKGFHGLSGISSNGEHSRSHSGLLPNQSFHTLSGSSSIVHGCGQSGLPFQGQQRLAPWPSLSSFVRSKYAAVTSDQLQKCDSGSILSLQRGTPVASVHRNIENTSSQSDVWQRYPAHRDAALQTVEKAPFSKRIQNQLPEKDKVSATDRNAAEVVSILPSSNNIRFQEAASLGHSRNNAHIQASNNLVPAYTSGQVTPIARRIGPAAITSNNLSRSSLKRKATQPPAATPQVQIKRTEKSSARSSAVDKAQNAPYISHVPSVVHPISTVPPVRITPQPPLQATTIPPSARRFPHVKWQDRESLQPSGYNCLLCKRDLSYSPEGPILPLTAPPPVAVLSCGHCFHDLCLQRMTPKDQANNPPCIPCVIGEG</sequence>
<gene>
    <name evidence="4" type="ORF">V6N12_008978</name>
</gene>
<keyword evidence="1" id="KW-0862">Zinc</keyword>
<reference evidence="4 5" key="1">
    <citation type="journal article" date="2024" name="G3 (Bethesda)">
        <title>Genome assembly of Hibiscus sabdariffa L. provides insights into metabolisms of medicinal natural products.</title>
        <authorList>
            <person name="Kim T."/>
        </authorList>
    </citation>
    <scope>NUCLEOTIDE SEQUENCE [LARGE SCALE GENOMIC DNA]</scope>
    <source>
        <strain evidence="4">TK-2024</strain>
        <tissue evidence="4">Old leaves</tissue>
    </source>
</reference>
<evidence type="ECO:0000313" key="4">
    <source>
        <dbReference type="EMBL" id="KAK8514265.1"/>
    </source>
</evidence>
<organism evidence="4 5">
    <name type="scientific">Hibiscus sabdariffa</name>
    <name type="common">roselle</name>
    <dbReference type="NCBI Taxonomy" id="183260"/>
    <lineage>
        <taxon>Eukaryota</taxon>
        <taxon>Viridiplantae</taxon>
        <taxon>Streptophyta</taxon>
        <taxon>Embryophyta</taxon>
        <taxon>Tracheophyta</taxon>
        <taxon>Spermatophyta</taxon>
        <taxon>Magnoliopsida</taxon>
        <taxon>eudicotyledons</taxon>
        <taxon>Gunneridae</taxon>
        <taxon>Pentapetalae</taxon>
        <taxon>rosids</taxon>
        <taxon>malvids</taxon>
        <taxon>Malvales</taxon>
        <taxon>Malvaceae</taxon>
        <taxon>Malvoideae</taxon>
        <taxon>Hibiscus</taxon>
    </lineage>
</organism>
<comment type="caution">
    <text evidence="4">The sequence shown here is derived from an EMBL/GenBank/DDBJ whole genome shotgun (WGS) entry which is preliminary data.</text>
</comment>
<keyword evidence="1" id="KW-0863">Zinc-finger</keyword>
<keyword evidence="5" id="KW-1185">Reference proteome</keyword>
<keyword evidence="1" id="KW-0479">Metal-binding</keyword>
<dbReference type="PROSITE" id="PS50089">
    <property type="entry name" value="ZF_RING_2"/>
    <property type="match status" value="1"/>
</dbReference>
<dbReference type="InterPro" id="IPR001841">
    <property type="entry name" value="Znf_RING"/>
</dbReference>
<feature type="domain" description="RING-type" evidence="3">
    <location>
        <begin position="672"/>
        <end position="727"/>
    </location>
</feature>
<feature type="region of interest" description="Disordered" evidence="2">
    <location>
        <begin position="569"/>
        <end position="613"/>
    </location>
</feature>
<evidence type="ECO:0000256" key="2">
    <source>
        <dbReference type="SAM" id="MobiDB-lite"/>
    </source>
</evidence>
<dbReference type="PANTHER" id="PTHR31150:SF19">
    <property type="entry name" value="RING-TYPE DOMAIN-CONTAINING PROTEIN"/>
    <property type="match status" value="1"/>
</dbReference>
<dbReference type="PANTHER" id="PTHR31150">
    <property type="entry name" value="EXPRESSED PROTEIN"/>
    <property type="match status" value="1"/>
</dbReference>
<evidence type="ECO:0000259" key="3">
    <source>
        <dbReference type="PROSITE" id="PS50089"/>
    </source>
</evidence>
<name>A0ABR2C4C4_9ROSI</name>
<accession>A0ABR2C4C4</accession>
<dbReference type="Proteomes" id="UP001472677">
    <property type="component" value="Unassembled WGS sequence"/>
</dbReference>